<gene>
    <name evidence="3" type="ORF">GPM918_LOCUS38859</name>
    <name evidence="4" type="ORF">SRO942_LOCUS39713</name>
</gene>
<evidence type="ECO:0000256" key="1">
    <source>
        <dbReference type="SAM" id="Coils"/>
    </source>
</evidence>
<accession>A0A815W9Q7</accession>
<feature type="coiled-coil region" evidence="1">
    <location>
        <begin position="520"/>
        <end position="589"/>
    </location>
</feature>
<feature type="coiled-coil region" evidence="1">
    <location>
        <begin position="622"/>
        <end position="649"/>
    </location>
</feature>
<feature type="non-terminal residue" evidence="3">
    <location>
        <position position="733"/>
    </location>
</feature>
<evidence type="ECO:0000313" key="4">
    <source>
        <dbReference type="EMBL" id="CAF4405799.1"/>
    </source>
</evidence>
<evidence type="ECO:0000256" key="2">
    <source>
        <dbReference type="SAM" id="Phobius"/>
    </source>
</evidence>
<dbReference type="EMBL" id="CAJOBC010092021">
    <property type="protein sequence ID" value="CAF4405799.1"/>
    <property type="molecule type" value="Genomic_DNA"/>
</dbReference>
<keyword evidence="1" id="KW-0175">Coiled coil</keyword>
<protein>
    <submittedName>
        <fullName evidence="3">Uncharacterized protein</fullName>
    </submittedName>
</protein>
<keyword evidence="2" id="KW-0812">Transmembrane</keyword>
<keyword evidence="2" id="KW-0472">Membrane</keyword>
<keyword evidence="2" id="KW-1133">Transmembrane helix</keyword>
<proteinExistence type="predicted"/>
<reference evidence="3" key="1">
    <citation type="submission" date="2021-02" db="EMBL/GenBank/DDBJ databases">
        <authorList>
            <person name="Nowell W R."/>
        </authorList>
    </citation>
    <scope>NUCLEOTIDE SEQUENCE</scope>
</reference>
<dbReference type="AlphaFoldDB" id="A0A815W9Q7"/>
<feature type="transmembrane region" description="Helical" evidence="2">
    <location>
        <begin position="41"/>
        <end position="59"/>
    </location>
</feature>
<dbReference type="EMBL" id="CAJNOQ010026360">
    <property type="protein sequence ID" value="CAF1545102.1"/>
    <property type="molecule type" value="Genomic_DNA"/>
</dbReference>
<dbReference type="Proteomes" id="UP000681722">
    <property type="component" value="Unassembled WGS sequence"/>
</dbReference>
<feature type="coiled-coil region" evidence="1">
    <location>
        <begin position="292"/>
        <end position="347"/>
    </location>
</feature>
<sequence>NIEAEKWKLTHDNLNLKHDLDSLISFINLAKRTGRWEVRNIEFRYVIHISISIMIVWFFETKKLNLIHVPYEKIVGVTSDDLSKMIGNPLQNELKYRDDRIQALQTEIDQLRRVQEDLTKQTSGNSKQNIFSSLLSENDVMGQNAVLTQKVSDLRQKLVDECQRSETCKMELRLKTNALKECNEEFLIKKQKYDEHINDLSSKLKLITDRHQELTSTLNQDSKLKKHNLEQLQLQLDTVSSERIRLTQELVDTERKCRAKDSLIHDLEFEIQNLKRISESKYNNSTTNRMELIIQKDDYDKLEQELRSTRKRFDDVSYELKTKDANNNKLEHEIQTLKKMFDEQIQNAQIKETDTDQLHSEIRSLKRLCDERADMIYKKDCEHCSCREYLLSEKTKYTMLETEFKSLKDQHQSITVELESVKREFLTSKHHYDEKEKIYLDLENRSHLLETKLVETMQLIDSRNKTLFDYEQDISKLKHELTVKYKELNDRQYHIQELEQMVIDKSAEAALLSETLETGLTKTQRREKCAEDNVSKAQNDIKLLQIEIRNLSENLAEYEQSNNILSEQVEQLTDDLKLKEEELQQIQKTYNTQLSAKHDQLIRYDENLHAVEIKSSYAKEEIRLQEREISRLRSIEEEHENKIKSLQQGLCTVREQKDSLIINFEHSETELKNLKLYRDDETKHYSLEIEKLSNEIASLKVNELYLLKQMEELKDNLSSINIERIDYGLREDG</sequence>
<keyword evidence="5" id="KW-1185">Reference proteome</keyword>
<dbReference type="Proteomes" id="UP000663829">
    <property type="component" value="Unassembled WGS sequence"/>
</dbReference>
<name>A0A815W9Q7_9BILA</name>
<comment type="caution">
    <text evidence="3">The sequence shown here is derived from an EMBL/GenBank/DDBJ whole genome shotgun (WGS) entry which is preliminary data.</text>
</comment>
<dbReference type="OrthoDB" id="10047106at2759"/>
<evidence type="ECO:0000313" key="3">
    <source>
        <dbReference type="EMBL" id="CAF1545102.1"/>
    </source>
</evidence>
<organism evidence="3 5">
    <name type="scientific">Didymodactylos carnosus</name>
    <dbReference type="NCBI Taxonomy" id="1234261"/>
    <lineage>
        <taxon>Eukaryota</taxon>
        <taxon>Metazoa</taxon>
        <taxon>Spiralia</taxon>
        <taxon>Gnathifera</taxon>
        <taxon>Rotifera</taxon>
        <taxon>Eurotatoria</taxon>
        <taxon>Bdelloidea</taxon>
        <taxon>Philodinida</taxon>
        <taxon>Philodinidae</taxon>
        <taxon>Didymodactylos</taxon>
    </lineage>
</organism>
<evidence type="ECO:0000313" key="5">
    <source>
        <dbReference type="Proteomes" id="UP000663829"/>
    </source>
</evidence>
<feature type="coiled-coil region" evidence="1">
    <location>
        <begin position="229"/>
        <end position="256"/>
    </location>
</feature>